<reference evidence="1" key="1">
    <citation type="journal article" date="2022" name="Int. J. Mol. Sci.">
        <title>Draft Genome of Tanacetum Coccineum: Genomic Comparison of Closely Related Tanacetum-Family Plants.</title>
        <authorList>
            <person name="Yamashiro T."/>
            <person name="Shiraishi A."/>
            <person name="Nakayama K."/>
            <person name="Satake H."/>
        </authorList>
    </citation>
    <scope>NUCLEOTIDE SEQUENCE</scope>
</reference>
<evidence type="ECO:0000313" key="1">
    <source>
        <dbReference type="EMBL" id="GJT76797.1"/>
    </source>
</evidence>
<keyword evidence="2" id="KW-1185">Reference proteome</keyword>
<name>A0ABQ5GPB7_9ASTR</name>
<organism evidence="1 2">
    <name type="scientific">Tanacetum coccineum</name>
    <dbReference type="NCBI Taxonomy" id="301880"/>
    <lineage>
        <taxon>Eukaryota</taxon>
        <taxon>Viridiplantae</taxon>
        <taxon>Streptophyta</taxon>
        <taxon>Embryophyta</taxon>
        <taxon>Tracheophyta</taxon>
        <taxon>Spermatophyta</taxon>
        <taxon>Magnoliopsida</taxon>
        <taxon>eudicotyledons</taxon>
        <taxon>Gunneridae</taxon>
        <taxon>Pentapetalae</taxon>
        <taxon>asterids</taxon>
        <taxon>campanulids</taxon>
        <taxon>Asterales</taxon>
        <taxon>Asteraceae</taxon>
        <taxon>Asteroideae</taxon>
        <taxon>Anthemideae</taxon>
        <taxon>Anthemidinae</taxon>
        <taxon>Tanacetum</taxon>
    </lineage>
</organism>
<feature type="non-terminal residue" evidence="1">
    <location>
        <position position="53"/>
    </location>
</feature>
<protein>
    <submittedName>
        <fullName evidence="1">Uncharacterized protein</fullName>
    </submittedName>
</protein>
<reference evidence="1" key="2">
    <citation type="submission" date="2022-01" db="EMBL/GenBank/DDBJ databases">
        <authorList>
            <person name="Yamashiro T."/>
            <person name="Shiraishi A."/>
            <person name="Satake H."/>
            <person name="Nakayama K."/>
        </authorList>
    </citation>
    <scope>NUCLEOTIDE SEQUENCE</scope>
</reference>
<accession>A0ABQ5GPB7</accession>
<sequence length="53" mass="5870">MGIVFDRQLGIAIRGVMIRRVMTVAIMTGRLETVIRSHDITEVSTTTVLLGLQ</sequence>
<evidence type="ECO:0000313" key="2">
    <source>
        <dbReference type="Proteomes" id="UP001151760"/>
    </source>
</evidence>
<dbReference type="EMBL" id="BQNB010018656">
    <property type="protein sequence ID" value="GJT76797.1"/>
    <property type="molecule type" value="Genomic_DNA"/>
</dbReference>
<dbReference type="Proteomes" id="UP001151760">
    <property type="component" value="Unassembled WGS sequence"/>
</dbReference>
<comment type="caution">
    <text evidence="1">The sequence shown here is derived from an EMBL/GenBank/DDBJ whole genome shotgun (WGS) entry which is preliminary data.</text>
</comment>
<proteinExistence type="predicted"/>
<gene>
    <name evidence="1" type="ORF">Tco_1043522</name>
</gene>